<dbReference type="FunFam" id="3.30.1330.30:FF:000008">
    <property type="entry name" value="Protein pelota homolog"/>
    <property type="match status" value="1"/>
</dbReference>
<dbReference type="PANTHER" id="PTHR10853">
    <property type="entry name" value="PELOTA"/>
    <property type="match status" value="1"/>
</dbReference>
<evidence type="ECO:0000313" key="7">
    <source>
        <dbReference type="EMBL" id="CAI9098824.1"/>
    </source>
</evidence>
<comment type="similarity">
    <text evidence="3">Belongs to the eukaryotic release factor 1 family. Pelota subfamily.</text>
</comment>
<feature type="domain" description="eRF1/Pelota-like N-terminal" evidence="6">
    <location>
        <begin position="1"/>
        <end position="144"/>
    </location>
</feature>
<reference evidence="7" key="1">
    <citation type="submission" date="2023-03" db="EMBL/GenBank/DDBJ databases">
        <authorList>
            <person name="Julca I."/>
        </authorList>
    </citation>
    <scope>NUCLEOTIDE SEQUENCE</scope>
</reference>
<dbReference type="SUPFAM" id="SSF53137">
    <property type="entry name" value="Translational machinery components"/>
    <property type="match status" value="1"/>
</dbReference>
<keyword evidence="4" id="KW-0963">Cytoplasm</keyword>
<dbReference type="InterPro" id="IPR029064">
    <property type="entry name" value="Ribosomal_eL30-like_sf"/>
</dbReference>
<dbReference type="InterPro" id="IPR005142">
    <property type="entry name" value="eRF1_3"/>
</dbReference>
<dbReference type="InterPro" id="IPR005140">
    <property type="entry name" value="eRF1_Pelota-like_N"/>
</dbReference>
<dbReference type="Pfam" id="PF03465">
    <property type="entry name" value="eRF1_3"/>
    <property type="match status" value="1"/>
</dbReference>
<name>A0AAV1CT76_OLDCO</name>
<dbReference type="Gene3D" id="2.30.30.870">
    <property type="entry name" value="Pelota, domain A"/>
    <property type="match status" value="1"/>
</dbReference>
<dbReference type="SUPFAM" id="SSF55315">
    <property type="entry name" value="L30e-like"/>
    <property type="match status" value="1"/>
</dbReference>
<evidence type="ECO:0000256" key="5">
    <source>
        <dbReference type="ARBA" id="ARBA00022723"/>
    </source>
</evidence>
<organism evidence="7 8">
    <name type="scientific">Oldenlandia corymbosa var. corymbosa</name>
    <dbReference type="NCBI Taxonomy" id="529605"/>
    <lineage>
        <taxon>Eukaryota</taxon>
        <taxon>Viridiplantae</taxon>
        <taxon>Streptophyta</taxon>
        <taxon>Embryophyta</taxon>
        <taxon>Tracheophyta</taxon>
        <taxon>Spermatophyta</taxon>
        <taxon>Magnoliopsida</taxon>
        <taxon>eudicotyledons</taxon>
        <taxon>Gunneridae</taxon>
        <taxon>Pentapetalae</taxon>
        <taxon>asterids</taxon>
        <taxon>lamiids</taxon>
        <taxon>Gentianales</taxon>
        <taxon>Rubiaceae</taxon>
        <taxon>Rubioideae</taxon>
        <taxon>Spermacoceae</taxon>
        <taxon>Hedyotis-Oldenlandia complex</taxon>
        <taxon>Oldenlandia</taxon>
    </lineage>
</organism>
<proteinExistence type="inferred from homology"/>
<dbReference type="GO" id="GO:0032790">
    <property type="term" value="P:ribosome disassembly"/>
    <property type="evidence" value="ECO:0007669"/>
    <property type="project" value="TreeGrafter"/>
</dbReference>
<dbReference type="InterPro" id="IPR038069">
    <property type="entry name" value="Pelota/DOM34_N"/>
</dbReference>
<keyword evidence="5" id="KW-0479">Metal-binding</keyword>
<dbReference type="PANTHER" id="PTHR10853:SF0">
    <property type="entry name" value="PROTEIN PELOTA HOMOLOG"/>
    <property type="match status" value="1"/>
</dbReference>
<gene>
    <name evidence="7" type="ORF">OLC1_LOCUS8945</name>
</gene>
<dbReference type="Gene3D" id="3.30.1330.30">
    <property type="match status" value="1"/>
</dbReference>
<dbReference type="InterPro" id="IPR058547">
    <property type="entry name" value="Pelota_N"/>
</dbReference>
<dbReference type="GO" id="GO:0071025">
    <property type="term" value="P:RNA surveillance"/>
    <property type="evidence" value="ECO:0007669"/>
    <property type="project" value="InterPro"/>
</dbReference>
<evidence type="ECO:0000256" key="3">
    <source>
        <dbReference type="ARBA" id="ARBA00009504"/>
    </source>
</evidence>
<dbReference type="Gene3D" id="3.30.420.60">
    <property type="entry name" value="eRF1 domain 2"/>
    <property type="match status" value="1"/>
</dbReference>
<evidence type="ECO:0000256" key="1">
    <source>
        <dbReference type="ARBA" id="ARBA00001968"/>
    </source>
</evidence>
<dbReference type="Proteomes" id="UP001161247">
    <property type="component" value="Chromosome 3"/>
</dbReference>
<keyword evidence="8" id="KW-1185">Reference proteome</keyword>
<protein>
    <submittedName>
        <fullName evidence="7">OLC1v1035540C1</fullName>
    </submittedName>
</protein>
<dbReference type="GO" id="GO:0005737">
    <property type="term" value="C:cytoplasm"/>
    <property type="evidence" value="ECO:0007669"/>
    <property type="project" value="UniProtKB-SubCell"/>
</dbReference>
<accession>A0AAV1CT76</accession>
<dbReference type="GO" id="GO:0070966">
    <property type="term" value="P:nuclear-transcribed mRNA catabolic process, no-go decay"/>
    <property type="evidence" value="ECO:0007669"/>
    <property type="project" value="InterPro"/>
</dbReference>
<dbReference type="InterPro" id="IPR042226">
    <property type="entry name" value="eFR1_2_sf"/>
</dbReference>
<dbReference type="AlphaFoldDB" id="A0AAV1CT76"/>
<dbReference type="InterPro" id="IPR004405">
    <property type="entry name" value="TF_pelota"/>
</dbReference>
<evidence type="ECO:0000259" key="6">
    <source>
        <dbReference type="SMART" id="SM01194"/>
    </source>
</evidence>
<evidence type="ECO:0000256" key="2">
    <source>
        <dbReference type="ARBA" id="ARBA00004496"/>
    </source>
</evidence>
<dbReference type="SMART" id="SM01194">
    <property type="entry name" value="eRF1_1"/>
    <property type="match status" value="1"/>
</dbReference>
<dbReference type="GO" id="GO:0070651">
    <property type="term" value="P:nonfunctional rRNA decay"/>
    <property type="evidence" value="ECO:0007669"/>
    <property type="project" value="TreeGrafter"/>
</dbReference>
<comment type="subcellular location">
    <subcellularLocation>
        <location evidence="2">Cytoplasm</location>
    </subcellularLocation>
</comment>
<dbReference type="GO" id="GO:0046872">
    <property type="term" value="F:metal ion binding"/>
    <property type="evidence" value="ECO:0007669"/>
    <property type="project" value="UniProtKB-KW"/>
</dbReference>
<evidence type="ECO:0000256" key="4">
    <source>
        <dbReference type="ARBA" id="ARBA00022490"/>
    </source>
</evidence>
<dbReference type="EMBL" id="OX459120">
    <property type="protein sequence ID" value="CAI9098824.1"/>
    <property type="molecule type" value="Genomic_DNA"/>
</dbReference>
<evidence type="ECO:0000313" key="8">
    <source>
        <dbReference type="Proteomes" id="UP001161247"/>
    </source>
</evidence>
<dbReference type="Pfam" id="PF26356">
    <property type="entry name" value="Pelota_N"/>
    <property type="match status" value="1"/>
</dbReference>
<comment type="cofactor">
    <cofactor evidence="1">
        <name>a divalent metal cation</name>
        <dbReference type="ChEBI" id="CHEBI:60240"/>
    </cofactor>
</comment>
<sequence length="390" mass="43892">MKIVGRDSLIRNGSGRVEMVPEEADDFWVAYNLIAKGDTISTSVTVKKPVKKTTSRDRDHKLAIMWVKSTLEIKVESMEYETQGFALRVRGKMINNNVDAENEQYVEKGVGVFHTIVIEPGLAFVLKKKAWDSLALESLHQASSDSPPRATDLVVVLMNYSVAQIFFVGKSVTVSRCRIEQKDEHHTFRDRSDADRFMKKFIYNVLQALLRHVDFKVVRRVVIACPAYSKGWLHDQMLLEAKRNKLSAITENKARIVLVHTNAQSLKAVFDAPDFMNRIKDTRISEEVRALNEFSSMLLNKDPARACYGPNNVEVAHANGAVQTLLISDELYRNSVIGKKKKYADLVKSVKDSGGTVYIFSSMHVSGEGLAKYSNIAAILRFPLAGTRKH</sequence>
<dbReference type="InterPro" id="IPR005141">
    <property type="entry name" value="eRF1_2"/>
</dbReference>
<dbReference type="Pfam" id="PF03464">
    <property type="entry name" value="eRF1_2"/>
    <property type="match status" value="1"/>
</dbReference>
<dbReference type="GO" id="GO:0070481">
    <property type="term" value="P:nuclear-transcribed mRNA catabolic process, non-stop decay"/>
    <property type="evidence" value="ECO:0007669"/>
    <property type="project" value="InterPro"/>
</dbReference>
<dbReference type="SUPFAM" id="SSF159065">
    <property type="entry name" value="Dom34/Pelota N-terminal domain-like"/>
    <property type="match status" value="1"/>
</dbReference>